<dbReference type="PANTHER" id="PTHR31672:SF9">
    <property type="entry name" value="F-BOX DOMAIN-CONTAINING PROTEIN"/>
    <property type="match status" value="1"/>
</dbReference>
<gene>
    <name evidence="2" type="ORF">Scep_030646</name>
</gene>
<reference evidence="2 3" key="1">
    <citation type="submission" date="2024-01" db="EMBL/GenBank/DDBJ databases">
        <title>Genome assemblies of Stephania.</title>
        <authorList>
            <person name="Yang L."/>
        </authorList>
    </citation>
    <scope>NUCLEOTIDE SEQUENCE [LARGE SCALE GENOMIC DNA]</scope>
    <source>
        <strain evidence="2">JXDWG</strain>
        <tissue evidence="2">Leaf</tissue>
    </source>
</reference>
<accession>A0AAP0E000</accession>
<feature type="domain" description="F-box protein At3g26010-like beta-propeller" evidence="1">
    <location>
        <begin position="123"/>
        <end position="306"/>
    </location>
</feature>
<dbReference type="Pfam" id="PF24750">
    <property type="entry name" value="b-prop_At3g26010-like"/>
    <property type="match status" value="1"/>
</dbReference>
<dbReference type="InterPro" id="IPR050796">
    <property type="entry name" value="SCF_F-box_component"/>
</dbReference>
<dbReference type="PANTHER" id="PTHR31672">
    <property type="entry name" value="BNACNNG10540D PROTEIN"/>
    <property type="match status" value="1"/>
</dbReference>
<organism evidence="2 3">
    <name type="scientific">Stephania cephalantha</name>
    <dbReference type="NCBI Taxonomy" id="152367"/>
    <lineage>
        <taxon>Eukaryota</taxon>
        <taxon>Viridiplantae</taxon>
        <taxon>Streptophyta</taxon>
        <taxon>Embryophyta</taxon>
        <taxon>Tracheophyta</taxon>
        <taxon>Spermatophyta</taxon>
        <taxon>Magnoliopsida</taxon>
        <taxon>Ranunculales</taxon>
        <taxon>Menispermaceae</taxon>
        <taxon>Menispermoideae</taxon>
        <taxon>Cissampelideae</taxon>
        <taxon>Stephania</taxon>
    </lineage>
</organism>
<evidence type="ECO:0000313" key="3">
    <source>
        <dbReference type="Proteomes" id="UP001419268"/>
    </source>
</evidence>
<dbReference type="NCBIfam" id="TIGR01640">
    <property type="entry name" value="F_box_assoc_1"/>
    <property type="match status" value="1"/>
</dbReference>
<evidence type="ECO:0000313" key="2">
    <source>
        <dbReference type="EMBL" id="KAK9084175.1"/>
    </source>
</evidence>
<dbReference type="Proteomes" id="UP001419268">
    <property type="component" value="Unassembled WGS sequence"/>
</dbReference>
<dbReference type="EMBL" id="JBBNAG010000013">
    <property type="protein sequence ID" value="KAK9084175.1"/>
    <property type="molecule type" value="Genomic_DNA"/>
</dbReference>
<protein>
    <recommendedName>
        <fullName evidence="1">F-box protein At3g26010-like beta-propeller domain-containing protein</fullName>
    </recommendedName>
</protein>
<evidence type="ECO:0000259" key="1">
    <source>
        <dbReference type="Pfam" id="PF24750"/>
    </source>
</evidence>
<dbReference type="InterPro" id="IPR017451">
    <property type="entry name" value="F-box-assoc_interact_dom"/>
</dbReference>
<sequence>MDGEEESKFNLGEDSSKKMKLCDGIDGALMDILIYEVFTRLSIKQLYRLKTLCHKFNDSIPHDPAFVAAYRSRRRSSNSSHCSNSSLYLCRSRRVISNAENNDSEFTHLELGFGKNVVRVKGATNGFLYGYCLHPLELFVCNPITKQFSCVPNPIRKKEPRSLALAVDPYDPSSGFSLIALNSLLVSNFFQFMVYSSKRGKWKSSEAQVLVPSQDFLRVNGNVYTKGKVYWSLARYIVWYDVEEDEAGIFNCPHNKDLVLLRPSNEVMYSEISVYNGDLSYSKMTKEGNIQIWLWKNKKKEAWKMRHGDKETWKMRHNVRLHEIVKENWDVMSQICKNLRMKNRETVVEAFARGRTLYPLPYVGGKVVWFWIKVKCIGKLFSIDLKTGGLKLIDDVELPVWPFTPTPLPFPT</sequence>
<comment type="caution">
    <text evidence="2">The sequence shown here is derived from an EMBL/GenBank/DDBJ whole genome shotgun (WGS) entry which is preliminary data.</text>
</comment>
<name>A0AAP0E000_9MAGN</name>
<keyword evidence="3" id="KW-1185">Reference proteome</keyword>
<proteinExistence type="predicted"/>
<dbReference type="InterPro" id="IPR056592">
    <property type="entry name" value="Beta-prop_At3g26010-like"/>
</dbReference>
<dbReference type="AlphaFoldDB" id="A0AAP0E000"/>